<dbReference type="EMBL" id="CAJJDM010000058">
    <property type="protein sequence ID" value="CAD8076871.1"/>
    <property type="molecule type" value="Genomic_DNA"/>
</dbReference>
<dbReference type="Proteomes" id="UP000688137">
    <property type="component" value="Unassembled WGS sequence"/>
</dbReference>
<sequence>MKLIQLIPKIETERFAQSDSRILAIGPPLLTLSIYQIKAKFKNVSMSFFFKD</sequence>
<protein>
    <submittedName>
        <fullName evidence="1">Uncharacterized protein</fullName>
    </submittedName>
</protein>
<accession>A0A8S1MER0</accession>
<evidence type="ECO:0000313" key="2">
    <source>
        <dbReference type="Proteomes" id="UP000688137"/>
    </source>
</evidence>
<dbReference type="AlphaFoldDB" id="A0A8S1MER0"/>
<gene>
    <name evidence="1" type="ORF">PPRIM_AZ9-3.1.T0570098</name>
</gene>
<name>A0A8S1MER0_PARPR</name>
<reference evidence="1" key="1">
    <citation type="submission" date="2021-01" db="EMBL/GenBank/DDBJ databases">
        <authorList>
            <consortium name="Genoscope - CEA"/>
            <person name="William W."/>
        </authorList>
    </citation>
    <scope>NUCLEOTIDE SEQUENCE</scope>
</reference>
<proteinExistence type="predicted"/>
<keyword evidence="2" id="KW-1185">Reference proteome</keyword>
<organism evidence="1 2">
    <name type="scientific">Paramecium primaurelia</name>
    <dbReference type="NCBI Taxonomy" id="5886"/>
    <lineage>
        <taxon>Eukaryota</taxon>
        <taxon>Sar</taxon>
        <taxon>Alveolata</taxon>
        <taxon>Ciliophora</taxon>
        <taxon>Intramacronucleata</taxon>
        <taxon>Oligohymenophorea</taxon>
        <taxon>Peniculida</taxon>
        <taxon>Parameciidae</taxon>
        <taxon>Paramecium</taxon>
    </lineage>
</organism>
<comment type="caution">
    <text evidence="1">The sequence shown here is derived from an EMBL/GenBank/DDBJ whole genome shotgun (WGS) entry which is preliminary data.</text>
</comment>
<evidence type="ECO:0000313" key="1">
    <source>
        <dbReference type="EMBL" id="CAD8076871.1"/>
    </source>
</evidence>